<dbReference type="AlphaFoldDB" id="A0A7E4VFH5"/>
<dbReference type="WBParaSite" id="Pan_g19840.t1">
    <property type="protein sequence ID" value="Pan_g19840.t1"/>
    <property type="gene ID" value="Pan_g19840"/>
</dbReference>
<evidence type="ECO:0000313" key="1">
    <source>
        <dbReference type="Proteomes" id="UP000492821"/>
    </source>
</evidence>
<organism evidence="1 2">
    <name type="scientific">Panagrellus redivivus</name>
    <name type="common">Microworm</name>
    <dbReference type="NCBI Taxonomy" id="6233"/>
    <lineage>
        <taxon>Eukaryota</taxon>
        <taxon>Metazoa</taxon>
        <taxon>Ecdysozoa</taxon>
        <taxon>Nematoda</taxon>
        <taxon>Chromadorea</taxon>
        <taxon>Rhabditida</taxon>
        <taxon>Tylenchina</taxon>
        <taxon>Panagrolaimomorpha</taxon>
        <taxon>Panagrolaimoidea</taxon>
        <taxon>Panagrolaimidae</taxon>
        <taxon>Panagrellus</taxon>
    </lineage>
</organism>
<evidence type="ECO:0000313" key="2">
    <source>
        <dbReference type="WBParaSite" id="Pan_g19840.t1"/>
    </source>
</evidence>
<sequence>MNSVSTTYNKFVHIEIIEIERGTEGLIIDGKGLQKVDDDGMVLRKNQLVGDIPAIFGFRLEKNFTGEVAVGTRNDNIGT</sequence>
<reference evidence="1" key="1">
    <citation type="journal article" date="2013" name="Genetics">
        <title>The draft genome and transcriptome of Panagrellus redivivus are shaped by the harsh demands of a free-living lifestyle.</title>
        <authorList>
            <person name="Srinivasan J."/>
            <person name="Dillman A.R."/>
            <person name="Macchietto M.G."/>
            <person name="Heikkinen L."/>
            <person name="Lakso M."/>
            <person name="Fracchia K.M."/>
            <person name="Antoshechkin I."/>
            <person name="Mortazavi A."/>
            <person name="Wong G."/>
            <person name="Sternberg P.W."/>
        </authorList>
    </citation>
    <scope>NUCLEOTIDE SEQUENCE [LARGE SCALE GENOMIC DNA]</scope>
    <source>
        <strain evidence="1">MT8872</strain>
    </source>
</reference>
<keyword evidence="1" id="KW-1185">Reference proteome</keyword>
<protein>
    <submittedName>
        <fullName evidence="2">FHA domain-containing protein</fullName>
    </submittedName>
</protein>
<accession>A0A7E4VFH5</accession>
<dbReference type="Proteomes" id="UP000492821">
    <property type="component" value="Unassembled WGS sequence"/>
</dbReference>
<reference evidence="2" key="2">
    <citation type="submission" date="2020-10" db="UniProtKB">
        <authorList>
            <consortium name="WormBaseParasite"/>
        </authorList>
    </citation>
    <scope>IDENTIFICATION</scope>
</reference>
<proteinExistence type="predicted"/>
<name>A0A7E4VFH5_PANRE</name>